<dbReference type="InterPro" id="IPR041525">
    <property type="entry name" value="N/Namide_PRibTrfase"/>
</dbReference>
<comment type="cofactor">
    <cofactor evidence="2">
        <name>Mg(2+)</name>
        <dbReference type="ChEBI" id="CHEBI:18420"/>
    </cofactor>
</comment>
<evidence type="ECO:0000256" key="16">
    <source>
        <dbReference type="RuleBase" id="RU365100"/>
    </source>
</evidence>
<evidence type="ECO:0000256" key="4">
    <source>
        <dbReference type="ARBA" id="ARBA00010897"/>
    </source>
</evidence>
<evidence type="ECO:0000259" key="19">
    <source>
        <dbReference type="Pfam" id="PF17956"/>
    </source>
</evidence>
<dbReference type="Pfam" id="PF17767">
    <property type="entry name" value="NAPRTase_N"/>
    <property type="match status" value="1"/>
</dbReference>
<dbReference type="PANTHER" id="PTHR11098:SF1">
    <property type="entry name" value="NICOTINATE PHOSPHORIBOSYLTRANSFERASE"/>
    <property type="match status" value="1"/>
</dbReference>
<organism evidence="20 21">
    <name type="scientific">Biomphalaria glabrata</name>
    <name type="common">Bloodfluke planorb</name>
    <name type="synonym">Freshwater snail</name>
    <dbReference type="NCBI Taxonomy" id="6526"/>
    <lineage>
        <taxon>Eukaryota</taxon>
        <taxon>Metazoa</taxon>
        <taxon>Spiralia</taxon>
        <taxon>Lophotrochozoa</taxon>
        <taxon>Mollusca</taxon>
        <taxon>Gastropoda</taxon>
        <taxon>Heterobranchia</taxon>
        <taxon>Euthyneura</taxon>
        <taxon>Panpulmonata</taxon>
        <taxon>Hygrophila</taxon>
        <taxon>Lymnaeoidea</taxon>
        <taxon>Planorbidae</taxon>
        <taxon>Biomphalaria</taxon>
    </lineage>
</organism>
<feature type="domain" description="Nicotinate phosphoribosyltransferase C-terminal" evidence="19">
    <location>
        <begin position="441"/>
        <end position="549"/>
    </location>
</feature>
<dbReference type="CDD" id="cd01570">
    <property type="entry name" value="NAPRTase_A"/>
    <property type="match status" value="1"/>
</dbReference>
<dbReference type="Pfam" id="PF04095">
    <property type="entry name" value="NAPRTase"/>
    <property type="match status" value="1"/>
</dbReference>
<keyword evidence="13" id="KW-0464">Manganese</keyword>
<dbReference type="InterPro" id="IPR036068">
    <property type="entry name" value="Nicotinate_pribotase-like_C"/>
</dbReference>
<keyword evidence="9 16" id="KW-0662">Pyridine nucleotide biosynthesis</keyword>
<evidence type="ECO:0000259" key="18">
    <source>
        <dbReference type="Pfam" id="PF17767"/>
    </source>
</evidence>
<dbReference type="AlphaFoldDB" id="A0A2C9JKT3"/>
<dbReference type="VEuPathDB" id="VectorBase:BGLB003978"/>
<evidence type="ECO:0000259" key="17">
    <source>
        <dbReference type="Pfam" id="PF04095"/>
    </source>
</evidence>
<dbReference type="GO" id="GO:0046872">
    <property type="term" value="F:metal ion binding"/>
    <property type="evidence" value="ECO:0007669"/>
    <property type="project" value="UniProtKB-KW"/>
</dbReference>
<dbReference type="PANTHER" id="PTHR11098">
    <property type="entry name" value="NICOTINATE PHOSPHORIBOSYLTRANSFERASE"/>
    <property type="match status" value="1"/>
</dbReference>
<proteinExistence type="inferred from homology"/>
<dbReference type="GO" id="GO:0034355">
    <property type="term" value="P:NAD+ biosynthetic process via the salvage pathway"/>
    <property type="evidence" value="ECO:0007669"/>
    <property type="project" value="TreeGrafter"/>
</dbReference>
<dbReference type="SUPFAM" id="SSF51690">
    <property type="entry name" value="Nicotinate/Quinolinate PRTase C-terminal domain-like"/>
    <property type="match status" value="1"/>
</dbReference>
<dbReference type="InterPro" id="IPR006405">
    <property type="entry name" value="Nic_PRibTrfase_pncB"/>
</dbReference>
<dbReference type="VEuPathDB" id="VectorBase:BGLAX_046611"/>
<comment type="pathway">
    <text evidence="3 16">Cofactor biosynthesis; NAD(+) biosynthesis; nicotinate D-ribonucleotide from nicotinate: step 1/1.</text>
</comment>
<comment type="similarity">
    <text evidence="4 16">Belongs to the NAPRTase family.</text>
</comment>
<evidence type="ECO:0000256" key="7">
    <source>
        <dbReference type="ARBA" id="ARBA00022553"/>
    </source>
</evidence>
<evidence type="ECO:0000256" key="12">
    <source>
        <dbReference type="ARBA" id="ARBA00022842"/>
    </source>
</evidence>
<keyword evidence="10 16" id="KW-0808">Transferase</keyword>
<evidence type="ECO:0000256" key="14">
    <source>
        <dbReference type="ARBA" id="ARBA00023426"/>
    </source>
</evidence>
<dbReference type="Gene3D" id="3.20.20.70">
    <property type="entry name" value="Aldolase class I"/>
    <property type="match status" value="1"/>
</dbReference>
<dbReference type="InterPro" id="IPR041619">
    <property type="entry name" value="NAPRTase_C"/>
</dbReference>
<dbReference type="GO" id="GO:0005829">
    <property type="term" value="C:cytosol"/>
    <property type="evidence" value="ECO:0007669"/>
    <property type="project" value="TreeGrafter"/>
</dbReference>
<dbReference type="FunFam" id="3.20.20.70:FF:000173">
    <property type="entry name" value="Nicotinate phosphoribosyltransferase"/>
    <property type="match status" value="1"/>
</dbReference>
<dbReference type="PIRSF" id="PIRSF000484">
    <property type="entry name" value="NAPRT"/>
    <property type="match status" value="1"/>
</dbReference>
<dbReference type="KEGG" id="bgt:106058186"/>
<dbReference type="NCBIfam" id="TIGR01513">
    <property type="entry name" value="NAPRTase_put"/>
    <property type="match status" value="1"/>
</dbReference>
<protein>
    <recommendedName>
        <fullName evidence="6 16">Nicotinate phosphoribosyltransferase</fullName>
        <ecNumber evidence="5 16">6.3.4.21</ecNumber>
    </recommendedName>
</protein>
<evidence type="ECO:0000256" key="9">
    <source>
        <dbReference type="ARBA" id="ARBA00022642"/>
    </source>
</evidence>
<dbReference type="InterPro" id="IPR013785">
    <property type="entry name" value="Aldolase_TIM"/>
</dbReference>
<keyword evidence="11" id="KW-0479">Metal-binding</keyword>
<dbReference type="STRING" id="6526.A0A2C9JKT3"/>
<dbReference type="InterPro" id="IPR040727">
    <property type="entry name" value="NAPRTase_N"/>
</dbReference>
<gene>
    <name evidence="20" type="primary">106058186</name>
</gene>
<dbReference type="Pfam" id="PF17956">
    <property type="entry name" value="NAPRTase_C"/>
    <property type="match status" value="1"/>
</dbReference>
<evidence type="ECO:0000256" key="8">
    <source>
        <dbReference type="ARBA" id="ARBA00022598"/>
    </source>
</evidence>
<evidence type="ECO:0000256" key="10">
    <source>
        <dbReference type="ARBA" id="ARBA00022679"/>
    </source>
</evidence>
<keyword evidence="12" id="KW-0460">Magnesium</keyword>
<comment type="PTM">
    <text evidence="16">Transiently phosphorylated on a His residue during the reaction cycle. Phosphorylation strongly increases the affinity for substrates and increases the rate of nicotinate D-ribonucleotide production. Dephosphorylation regenerates the low-affinity form of the enzyme, leading to product release.</text>
</comment>
<dbReference type="EC" id="6.3.4.21" evidence="5 16"/>
<evidence type="ECO:0000256" key="1">
    <source>
        <dbReference type="ARBA" id="ARBA00001936"/>
    </source>
</evidence>
<sequence length="564" mass="62627">MPRSGDSLFQLTPKEGEPKHSKVAIMSRSSNGVVQALLTDLYQITMAYAYWKSGKMDDISVFDLYFRRNPFQGEFTIFAGLEECIKLMQSFHFSESDIEYLKTVLPSKTDPKFYDYLASLSANDITLSAVPEGEVVFPKVPLITITGPLAVVQLLETPLLNLVNYASLVATNAARFRMAAGPETTLLEFGLRRAQGPDGGLSASRYCYLGGFDGTSNVLAGKMFGIPVKGTHAHAYVTSYITLEDLKIKTLTSLDGSSEFNFIDLCLKYQKELAGVIGFLPDQVMAGELAAFISYAQAFPEGFLALIDTYDVLKSGLPNFCTVAMALNDLGYQARGIRLDSGDLSYLSNEVKARFVKVANHYSLPWFEKLTIVASNDINEDTIHSLNQQGHSINCYGIGTHLVTCQKQPALGCVFKLVQINKKARIKLSEDVDKVTIPGMKNVYRLYGADGTALVDLLQDSSEVPPKQGDRVLCRHPIQESKRAYVIPASVRALHEIWWHNGKVMKPLPTLTELREKTKQSLRTIRQDHKRALNPTPYKVSVSSSLYTFIHELWLESAPIGELF</sequence>
<dbReference type="GO" id="GO:0004516">
    <property type="term" value="F:nicotinate phosphoribosyltransferase activity"/>
    <property type="evidence" value="ECO:0007669"/>
    <property type="project" value="UniProtKB-UniRule"/>
</dbReference>
<evidence type="ECO:0000256" key="2">
    <source>
        <dbReference type="ARBA" id="ARBA00001946"/>
    </source>
</evidence>
<dbReference type="Proteomes" id="UP000076420">
    <property type="component" value="Unassembled WGS sequence"/>
</dbReference>
<comment type="function">
    <text evidence="14">Catalyzes the first step in the biosynthesis of NAD from nicotinic acid, the ATP-dependent synthesis of beta-nicotinate D-ribonucleotide from nicotinate and 5-phospho-D-ribose 1-phosphate. Helps prevent cellular oxidative stress via its role in NAD biosynthesis.</text>
</comment>
<dbReference type="FunFam" id="3.20.140.10:FF:000006">
    <property type="entry name" value="Nicotinate phosphoribosyltransferase"/>
    <property type="match status" value="1"/>
</dbReference>
<dbReference type="EnsemblMetazoa" id="BGLB003978-RB">
    <property type="protein sequence ID" value="BGLB003978-PB"/>
    <property type="gene ID" value="BGLB003978"/>
</dbReference>
<evidence type="ECO:0000313" key="20">
    <source>
        <dbReference type="EnsemblMetazoa" id="BGLB003978-PB"/>
    </source>
</evidence>
<keyword evidence="8 16" id="KW-0436">Ligase</keyword>
<dbReference type="Gene3D" id="3.20.140.10">
    <property type="entry name" value="nicotinate phosphoribosyltransferase"/>
    <property type="match status" value="2"/>
</dbReference>
<comment type="cofactor">
    <cofactor evidence="1">
        <name>Mn(2+)</name>
        <dbReference type="ChEBI" id="CHEBI:29035"/>
    </cofactor>
</comment>
<evidence type="ECO:0000256" key="15">
    <source>
        <dbReference type="ARBA" id="ARBA00048668"/>
    </source>
</evidence>
<keyword evidence="7" id="KW-0597">Phosphoprotein</keyword>
<comment type="catalytic activity">
    <reaction evidence="15 16">
        <text>5-phospho-alpha-D-ribose 1-diphosphate + nicotinate + ATP + H2O = nicotinate beta-D-ribonucleotide + ADP + phosphate + diphosphate</text>
        <dbReference type="Rhea" id="RHEA:36163"/>
        <dbReference type="ChEBI" id="CHEBI:15377"/>
        <dbReference type="ChEBI" id="CHEBI:30616"/>
        <dbReference type="ChEBI" id="CHEBI:32544"/>
        <dbReference type="ChEBI" id="CHEBI:33019"/>
        <dbReference type="ChEBI" id="CHEBI:43474"/>
        <dbReference type="ChEBI" id="CHEBI:57502"/>
        <dbReference type="ChEBI" id="CHEBI:58017"/>
        <dbReference type="ChEBI" id="CHEBI:456216"/>
        <dbReference type="EC" id="6.3.4.21"/>
    </reaction>
</comment>
<evidence type="ECO:0000256" key="5">
    <source>
        <dbReference type="ARBA" id="ARBA00013236"/>
    </source>
</evidence>
<evidence type="ECO:0000256" key="6">
    <source>
        <dbReference type="ARBA" id="ARBA00021569"/>
    </source>
</evidence>
<feature type="domain" description="Nicotinate/nicotinamide phosphoribosyltransferase" evidence="17">
    <location>
        <begin position="335"/>
        <end position="434"/>
    </location>
</feature>
<dbReference type="FunFam" id="3.20.20.70:FF:000155">
    <property type="entry name" value="Nicotinate phosphoribosyltransferase"/>
    <property type="match status" value="1"/>
</dbReference>
<dbReference type="FunFam" id="3.20.140.10:FF:000002">
    <property type="entry name" value="Nicotinate phosphoribosyltransferase"/>
    <property type="match status" value="1"/>
</dbReference>
<evidence type="ECO:0000256" key="11">
    <source>
        <dbReference type="ARBA" id="ARBA00022723"/>
    </source>
</evidence>
<dbReference type="InterPro" id="IPR007229">
    <property type="entry name" value="Nic_PRibTrfase-Fam"/>
</dbReference>
<accession>A0A2C9JKT3</accession>
<reference evidence="20" key="1">
    <citation type="submission" date="2020-05" db="UniProtKB">
        <authorList>
            <consortium name="EnsemblMetazoa"/>
        </authorList>
    </citation>
    <scope>IDENTIFICATION</scope>
    <source>
        <strain evidence="20">BB02</strain>
    </source>
</reference>
<dbReference type="SUPFAM" id="SSF54675">
    <property type="entry name" value="Nicotinate/Quinolinate PRTase N-terminal domain-like"/>
    <property type="match status" value="1"/>
</dbReference>
<evidence type="ECO:0000256" key="13">
    <source>
        <dbReference type="ARBA" id="ARBA00023211"/>
    </source>
</evidence>
<evidence type="ECO:0000256" key="3">
    <source>
        <dbReference type="ARBA" id="ARBA00004952"/>
    </source>
</evidence>
<dbReference type="GO" id="GO:0016740">
    <property type="term" value="F:transferase activity"/>
    <property type="evidence" value="ECO:0007669"/>
    <property type="project" value="UniProtKB-KW"/>
</dbReference>
<dbReference type="OrthoDB" id="193380at2759"/>
<dbReference type="UniPathway" id="UPA00253">
    <property type="reaction ID" value="UER00457"/>
</dbReference>
<feature type="domain" description="Nicotinate phosphoribosyltransferase N-terminal" evidence="18">
    <location>
        <begin position="37"/>
        <end position="164"/>
    </location>
</feature>
<evidence type="ECO:0000313" key="21">
    <source>
        <dbReference type="Proteomes" id="UP000076420"/>
    </source>
</evidence>
<name>A0A2C9JKT3_BIOGL</name>